<evidence type="ECO:0000313" key="14">
    <source>
        <dbReference type="EMBL" id="CAB4805147.1"/>
    </source>
</evidence>
<keyword evidence="3" id="KW-0547">Nucleotide-binding</keyword>
<dbReference type="CDD" id="cd01174">
    <property type="entry name" value="ribokinase"/>
    <property type="match status" value="1"/>
</dbReference>
<evidence type="ECO:0000313" key="12">
    <source>
        <dbReference type="EMBL" id="CAB4741118.1"/>
    </source>
</evidence>
<dbReference type="EMBL" id="CAFBPL010000006">
    <property type="protein sequence ID" value="CAB5008007.1"/>
    <property type="molecule type" value="Genomic_DNA"/>
</dbReference>
<dbReference type="AlphaFoldDB" id="A0A6J6T2B3"/>
<dbReference type="GO" id="GO:0004747">
    <property type="term" value="F:ribokinase activity"/>
    <property type="evidence" value="ECO:0007669"/>
    <property type="project" value="InterPro"/>
</dbReference>
<evidence type="ECO:0000256" key="6">
    <source>
        <dbReference type="ARBA" id="ARBA00022842"/>
    </source>
</evidence>
<dbReference type="EMBL" id="CAFBOI010000061">
    <property type="protein sequence ID" value="CAB4978975.1"/>
    <property type="molecule type" value="Genomic_DNA"/>
</dbReference>
<proteinExistence type="inferred from homology"/>
<dbReference type="PRINTS" id="PR00990">
    <property type="entry name" value="RIBOKINASE"/>
</dbReference>
<evidence type="ECO:0000313" key="16">
    <source>
        <dbReference type="EMBL" id="CAB4978975.1"/>
    </source>
</evidence>
<sequence>MRAIAVVGSSNIDMVTYTSQIPDSGETVIGNSFSTNFGGKGANQAAMASRFNSTVYMVTGVGSDIFGDQIIENMKLAGINTEYLHKFSESTGVAPIWVDETGANRIIVVPGASNLLTAKDAVTAIQTIKHLGVVVGQLEILEEVTLAAFKAAKKLGLITILNPAPAKTLSNDFLENTDWLIPNAIEFESISNSEPNQASMSDFAKKHGVGLVVTLGESGAALIDRSGKYFKIESEKVEVVDTTGAGDCFVGTFAAGLNEGLRPEIAAKLGVICATRSVTRKGAQISYPDKITVTKYLNSLAF</sequence>
<evidence type="ECO:0000259" key="9">
    <source>
        <dbReference type="Pfam" id="PF00294"/>
    </source>
</evidence>
<organism evidence="12">
    <name type="scientific">freshwater metagenome</name>
    <dbReference type="NCBI Taxonomy" id="449393"/>
    <lineage>
        <taxon>unclassified sequences</taxon>
        <taxon>metagenomes</taxon>
        <taxon>ecological metagenomes</taxon>
    </lineage>
</organism>
<evidence type="ECO:0000256" key="5">
    <source>
        <dbReference type="ARBA" id="ARBA00022840"/>
    </source>
</evidence>
<evidence type="ECO:0000313" key="10">
    <source>
        <dbReference type="EMBL" id="CAB4590041.1"/>
    </source>
</evidence>
<dbReference type="InterPro" id="IPR011877">
    <property type="entry name" value="Ribokinase"/>
</dbReference>
<dbReference type="InterPro" id="IPR011611">
    <property type="entry name" value="PfkB_dom"/>
</dbReference>
<evidence type="ECO:0000256" key="1">
    <source>
        <dbReference type="ARBA" id="ARBA00022679"/>
    </source>
</evidence>
<dbReference type="HAMAP" id="MF_01987">
    <property type="entry name" value="Ribokinase"/>
    <property type="match status" value="1"/>
</dbReference>
<reference evidence="12" key="1">
    <citation type="submission" date="2020-05" db="EMBL/GenBank/DDBJ databases">
        <authorList>
            <person name="Chiriac C."/>
            <person name="Salcher M."/>
            <person name="Ghai R."/>
            <person name="Kavagutti S V."/>
        </authorList>
    </citation>
    <scope>NUCLEOTIDE SEQUENCE</scope>
</reference>
<evidence type="ECO:0000256" key="4">
    <source>
        <dbReference type="ARBA" id="ARBA00022777"/>
    </source>
</evidence>
<evidence type="ECO:0000313" key="13">
    <source>
        <dbReference type="EMBL" id="CAB4790375.1"/>
    </source>
</evidence>
<dbReference type="GO" id="GO:0005524">
    <property type="term" value="F:ATP binding"/>
    <property type="evidence" value="ECO:0007669"/>
    <property type="project" value="UniProtKB-KW"/>
</dbReference>
<dbReference type="EMBL" id="CAEZUF010000035">
    <property type="protein sequence ID" value="CAB4590041.1"/>
    <property type="molecule type" value="Genomic_DNA"/>
</dbReference>
<dbReference type="EMBL" id="CAEZWY010000045">
    <property type="protein sequence ID" value="CAB4670677.1"/>
    <property type="molecule type" value="Genomic_DNA"/>
</dbReference>
<dbReference type="GO" id="GO:0006014">
    <property type="term" value="P:D-ribose metabolic process"/>
    <property type="evidence" value="ECO:0007669"/>
    <property type="project" value="InterPro"/>
</dbReference>
<evidence type="ECO:0000313" key="17">
    <source>
        <dbReference type="EMBL" id="CAB5008007.1"/>
    </source>
</evidence>
<protein>
    <submittedName>
        <fullName evidence="12">Unannotated protein</fullName>
    </submittedName>
</protein>
<dbReference type="Pfam" id="PF00294">
    <property type="entry name" value="PfkB"/>
    <property type="match status" value="1"/>
</dbReference>
<dbReference type="PANTHER" id="PTHR10584">
    <property type="entry name" value="SUGAR KINASE"/>
    <property type="match status" value="1"/>
</dbReference>
<keyword evidence="1" id="KW-0808">Transferase</keyword>
<dbReference type="EMBL" id="CAFAAE010000057">
    <property type="protein sequence ID" value="CAB4790375.1"/>
    <property type="molecule type" value="Genomic_DNA"/>
</dbReference>
<evidence type="ECO:0000256" key="7">
    <source>
        <dbReference type="ARBA" id="ARBA00022958"/>
    </source>
</evidence>
<evidence type="ECO:0000313" key="11">
    <source>
        <dbReference type="EMBL" id="CAB4670677.1"/>
    </source>
</evidence>
<dbReference type="InterPro" id="IPR029056">
    <property type="entry name" value="Ribokinase-like"/>
</dbReference>
<name>A0A6J6T2B3_9ZZZZ</name>
<dbReference type="InterPro" id="IPR002139">
    <property type="entry name" value="Ribo/fructo_kinase"/>
</dbReference>
<dbReference type="EMBL" id="CAFAAT010000049">
    <property type="protein sequence ID" value="CAB4805147.1"/>
    <property type="molecule type" value="Genomic_DNA"/>
</dbReference>
<dbReference type="EMBL" id="CAFBNI010000028">
    <property type="protein sequence ID" value="CAB4942703.1"/>
    <property type="molecule type" value="Genomic_DNA"/>
</dbReference>
<keyword evidence="8" id="KW-0119">Carbohydrate metabolism</keyword>
<feature type="domain" description="Carbohydrate kinase PfkB" evidence="9">
    <location>
        <begin position="1"/>
        <end position="289"/>
    </location>
</feature>
<dbReference type="SUPFAM" id="SSF53613">
    <property type="entry name" value="Ribokinase-like"/>
    <property type="match status" value="1"/>
</dbReference>
<keyword evidence="5" id="KW-0067">ATP-binding</keyword>
<dbReference type="Gene3D" id="3.40.1190.20">
    <property type="match status" value="1"/>
</dbReference>
<dbReference type="GO" id="GO:0046872">
    <property type="term" value="F:metal ion binding"/>
    <property type="evidence" value="ECO:0007669"/>
    <property type="project" value="UniProtKB-KW"/>
</dbReference>
<evidence type="ECO:0000313" key="15">
    <source>
        <dbReference type="EMBL" id="CAB4942703.1"/>
    </source>
</evidence>
<gene>
    <name evidence="10" type="ORF">UFOPK1791_00511</name>
    <name evidence="11" type="ORF">UFOPK2312_00549</name>
    <name evidence="12" type="ORF">UFOPK2802_00548</name>
    <name evidence="13" type="ORF">UFOPK2982_00515</name>
    <name evidence="14" type="ORF">UFOPK3083_00580</name>
    <name evidence="15" type="ORF">UFOPK3783_00407</name>
    <name evidence="16" type="ORF">UFOPK3948_00631</name>
    <name evidence="17" type="ORF">UFOPK4113_00136</name>
</gene>
<keyword evidence="7" id="KW-0630">Potassium</keyword>
<evidence type="ECO:0000256" key="2">
    <source>
        <dbReference type="ARBA" id="ARBA00022723"/>
    </source>
</evidence>
<evidence type="ECO:0000256" key="3">
    <source>
        <dbReference type="ARBA" id="ARBA00022741"/>
    </source>
</evidence>
<accession>A0A6J6T2B3</accession>
<keyword evidence="2" id="KW-0479">Metal-binding</keyword>
<dbReference type="EMBL" id="CAEZYX010000042">
    <property type="protein sequence ID" value="CAB4741118.1"/>
    <property type="molecule type" value="Genomic_DNA"/>
</dbReference>
<dbReference type="PANTHER" id="PTHR10584:SF166">
    <property type="entry name" value="RIBOKINASE"/>
    <property type="match status" value="1"/>
</dbReference>
<keyword evidence="6" id="KW-0460">Magnesium</keyword>
<keyword evidence="4" id="KW-0418">Kinase</keyword>
<evidence type="ECO:0000256" key="8">
    <source>
        <dbReference type="ARBA" id="ARBA00023277"/>
    </source>
</evidence>